<name>A0A699JDS3_TANCI</name>
<comment type="caution">
    <text evidence="2">The sequence shown here is derived from an EMBL/GenBank/DDBJ whole genome shotgun (WGS) entry which is preliminary data.</text>
</comment>
<evidence type="ECO:0000256" key="1">
    <source>
        <dbReference type="SAM" id="Coils"/>
    </source>
</evidence>
<sequence length="241" mass="28014">KEDKSVKKYQALKRKLQTEAQARKNMMVYLKNVASFKIDYFKGMTYDDIHPIFEKHFDSNVAFLQNTNEQMDEEDNRALKRLNESKEEKAAKKQKLDEEVDELNRHLQIVPNDDVDVYTEATPLARKVPVVDYQIYNENNKPYFKIKRADERRYLLTRFTLSQMLNNTRLEVKEESEVSLELLSYGVDATMDFKGKHAKCLMQLVTDLVLPSQDDAVGKHAKCLMQLVTDLVLPSQDDAVG</sequence>
<reference evidence="2" key="1">
    <citation type="journal article" date="2019" name="Sci. Rep.">
        <title>Draft genome of Tanacetum cinerariifolium, the natural source of mosquito coil.</title>
        <authorList>
            <person name="Yamashiro T."/>
            <person name="Shiraishi A."/>
            <person name="Satake H."/>
            <person name="Nakayama K."/>
        </authorList>
    </citation>
    <scope>NUCLEOTIDE SEQUENCE</scope>
</reference>
<feature type="coiled-coil region" evidence="1">
    <location>
        <begin position="68"/>
        <end position="106"/>
    </location>
</feature>
<dbReference type="AlphaFoldDB" id="A0A699JDS3"/>
<gene>
    <name evidence="2" type="ORF">Tci_602583</name>
</gene>
<organism evidence="2">
    <name type="scientific">Tanacetum cinerariifolium</name>
    <name type="common">Dalmatian daisy</name>
    <name type="synonym">Chrysanthemum cinerariifolium</name>
    <dbReference type="NCBI Taxonomy" id="118510"/>
    <lineage>
        <taxon>Eukaryota</taxon>
        <taxon>Viridiplantae</taxon>
        <taxon>Streptophyta</taxon>
        <taxon>Embryophyta</taxon>
        <taxon>Tracheophyta</taxon>
        <taxon>Spermatophyta</taxon>
        <taxon>Magnoliopsida</taxon>
        <taxon>eudicotyledons</taxon>
        <taxon>Gunneridae</taxon>
        <taxon>Pentapetalae</taxon>
        <taxon>asterids</taxon>
        <taxon>campanulids</taxon>
        <taxon>Asterales</taxon>
        <taxon>Asteraceae</taxon>
        <taxon>Asteroideae</taxon>
        <taxon>Anthemideae</taxon>
        <taxon>Anthemidinae</taxon>
        <taxon>Tanacetum</taxon>
    </lineage>
</organism>
<protein>
    <submittedName>
        <fullName evidence="2">Uncharacterized protein</fullName>
    </submittedName>
</protein>
<feature type="non-terminal residue" evidence="2">
    <location>
        <position position="1"/>
    </location>
</feature>
<keyword evidence="1" id="KW-0175">Coiled coil</keyword>
<proteinExistence type="predicted"/>
<evidence type="ECO:0000313" key="2">
    <source>
        <dbReference type="EMBL" id="GFA30611.1"/>
    </source>
</evidence>
<dbReference type="EMBL" id="BKCJ010401697">
    <property type="protein sequence ID" value="GFA30611.1"/>
    <property type="molecule type" value="Genomic_DNA"/>
</dbReference>
<accession>A0A699JDS3</accession>